<dbReference type="EMBL" id="GBXM01092749">
    <property type="protein sequence ID" value="JAH15828.1"/>
    <property type="molecule type" value="Transcribed_RNA"/>
</dbReference>
<dbReference type="AlphaFoldDB" id="A0A0E9QCS3"/>
<organism evidence="1">
    <name type="scientific">Anguilla anguilla</name>
    <name type="common">European freshwater eel</name>
    <name type="synonym">Muraena anguilla</name>
    <dbReference type="NCBI Taxonomy" id="7936"/>
    <lineage>
        <taxon>Eukaryota</taxon>
        <taxon>Metazoa</taxon>
        <taxon>Chordata</taxon>
        <taxon>Craniata</taxon>
        <taxon>Vertebrata</taxon>
        <taxon>Euteleostomi</taxon>
        <taxon>Actinopterygii</taxon>
        <taxon>Neopterygii</taxon>
        <taxon>Teleostei</taxon>
        <taxon>Anguilliformes</taxon>
        <taxon>Anguillidae</taxon>
        <taxon>Anguilla</taxon>
    </lineage>
</organism>
<reference evidence="1" key="1">
    <citation type="submission" date="2014-11" db="EMBL/GenBank/DDBJ databases">
        <authorList>
            <person name="Amaro Gonzalez C."/>
        </authorList>
    </citation>
    <scope>NUCLEOTIDE SEQUENCE</scope>
</reference>
<sequence length="31" mass="3677">MRSSGVIFAHKKNKYWQVFDKKAKGLLQVRI</sequence>
<evidence type="ECO:0000313" key="1">
    <source>
        <dbReference type="EMBL" id="JAH14287.1"/>
    </source>
</evidence>
<dbReference type="EMBL" id="GBXM01094290">
    <property type="protein sequence ID" value="JAH14287.1"/>
    <property type="molecule type" value="Transcribed_RNA"/>
</dbReference>
<proteinExistence type="predicted"/>
<protein>
    <submittedName>
        <fullName evidence="1">Uncharacterized protein</fullName>
    </submittedName>
</protein>
<accession>A0A0E9QCS3</accession>
<reference evidence="1" key="2">
    <citation type="journal article" date="2015" name="Fish Shellfish Immunol.">
        <title>Early steps in the European eel (Anguilla anguilla)-Vibrio vulnificus interaction in the gills: Role of the RtxA13 toxin.</title>
        <authorList>
            <person name="Callol A."/>
            <person name="Pajuelo D."/>
            <person name="Ebbesson L."/>
            <person name="Teles M."/>
            <person name="MacKenzie S."/>
            <person name="Amaro C."/>
        </authorList>
    </citation>
    <scope>NUCLEOTIDE SEQUENCE</scope>
</reference>
<name>A0A0E9QCS3_ANGAN</name>